<name>N1PZX2_DOTSN</name>
<protein>
    <submittedName>
        <fullName evidence="2">Uncharacterized protein</fullName>
    </submittedName>
</protein>
<dbReference type="AlphaFoldDB" id="N1PZX2"/>
<feature type="chain" id="PRO_5004109221" evidence="1">
    <location>
        <begin position="26"/>
        <end position="82"/>
    </location>
</feature>
<keyword evidence="3" id="KW-1185">Reference proteome</keyword>
<dbReference type="Proteomes" id="UP000016933">
    <property type="component" value="Unassembled WGS sequence"/>
</dbReference>
<dbReference type="OrthoDB" id="3645565at2759"/>
<feature type="non-terminal residue" evidence="2">
    <location>
        <position position="1"/>
    </location>
</feature>
<gene>
    <name evidence="2" type="ORF">DOTSEDRAFT_123488</name>
</gene>
<evidence type="ECO:0000313" key="2">
    <source>
        <dbReference type="EMBL" id="EME47945.1"/>
    </source>
</evidence>
<evidence type="ECO:0000313" key="3">
    <source>
        <dbReference type="Proteomes" id="UP000016933"/>
    </source>
</evidence>
<reference evidence="2 3" key="2">
    <citation type="journal article" date="2012" name="PLoS Pathog.">
        <title>Diverse lifestyles and strategies of plant pathogenesis encoded in the genomes of eighteen Dothideomycetes fungi.</title>
        <authorList>
            <person name="Ohm R.A."/>
            <person name="Feau N."/>
            <person name="Henrissat B."/>
            <person name="Schoch C.L."/>
            <person name="Horwitz B.A."/>
            <person name="Barry K.W."/>
            <person name="Condon B.J."/>
            <person name="Copeland A.C."/>
            <person name="Dhillon B."/>
            <person name="Glaser F."/>
            <person name="Hesse C.N."/>
            <person name="Kosti I."/>
            <person name="LaButti K."/>
            <person name="Lindquist E.A."/>
            <person name="Lucas S."/>
            <person name="Salamov A.A."/>
            <person name="Bradshaw R.E."/>
            <person name="Ciuffetti L."/>
            <person name="Hamelin R.C."/>
            <person name="Kema G.H.J."/>
            <person name="Lawrence C."/>
            <person name="Scott J.A."/>
            <person name="Spatafora J.W."/>
            <person name="Turgeon B.G."/>
            <person name="de Wit P.J.G.M."/>
            <person name="Zhong S."/>
            <person name="Goodwin S.B."/>
            <person name="Grigoriev I.V."/>
        </authorList>
    </citation>
    <scope>NUCLEOTIDE SEQUENCE [LARGE SCALE GENOMIC DNA]</scope>
    <source>
        <strain evidence="3">NZE10 / CBS 128990</strain>
    </source>
</reference>
<keyword evidence="1" id="KW-0732">Signal</keyword>
<sequence>ARNAAAVLVVMIAVAMLGQWNVAKWWNNNGIGERPGKPYGGVIGPDMYELGLWTAAVAQLYLRATSLYDRAAALGWCELEYG</sequence>
<dbReference type="EMBL" id="KB446536">
    <property type="protein sequence ID" value="EME47945.1"/>
    <property type="molecule type" value="Genomic_DNA"/>
</dbReference>
<evidence type="ECO:0000256" key="1">
    <source>
        <dbReference type="SAM" id="SignalP"/>
    </source>
</evidence>
<proteinExistence type="predicted"/>
<dbReference type="HOGENOM" id="CLU_2564599_0_0_1"/>
<reference evidence="3" key="1">
    <citation type="journal article" date="2012" name="PLoS Genet.">
        <title>The genomes of the fungal plant pathogens Cladosporium fulvum and Dothistroma septosporum reveal adaptation to different hosts and lifestyles but also signatures of common ancestry.</title>
        <authorList>
            <person name="de Wit P.J.G.M."/>
            <person name="van der Burgt A."/>
            <person name="Oekmen B."/>
            <person name="Stergiopoulos I."/>
            <person name="Abd-Elsalam K.A."/>
            <person name="Aerts A.L."/>
            <person name="Bahkali A.H."/>
            <person name="Beenen H.G."/>
            <person name="Chettri P."/>
            <person name="Cox M.P."/>
            <person name="Datema E."/>
            <person name="de Vries R.P."/>
            <person name="Dhillon B."/>
            <person name="Ganley A.R."/>
            <person name="Griffiths S.A."/>
            <person name="Guo Y."/>
            <person name="Hamelin R.C."/>
            <person name="Henrissat B."/>
            <person name="Kabir M.S."/>
            <person name="Jashni M.K."/>
            <person name="Kema G."/>
            <person name="Klaubauf S."/>
            <person name="Lapidus A."/>
            <person name="Levasseur A."/>
            <person name="Lindquist E."/>
            <person name="Mehrabi R."/>
            <person name="Ohm R.A."/>
            <person name="Owen T.J."/>
            <person name="Salamov A."/>
            <person name="Schwelm A."/>
            <person name="Schijlen E."/>
            <person name="Sun H."/>
            <person name="van den Burg H.A."/>
            <person name="van Ham R.C.H.J."/>
            <person name="Zhang S."/>
            <person name="Goodwin S.B."/>
            <person name="Grigoriev I.V."/>
            <person name="Collemare J."/>
            <person name="Bradshaw R.E."/>
        </authorList>
    </citation>
    <scope>NUCLEOTIDE SEQUENCE [LARGE SCALE GENOMIC DNA]</scope>
    <source>
        <strain evidence="3">NZE10 / CBS 128990</strain>
    </source>
</reference>
<feature type="signal peptide" evidence="1">
    <location>
        <begin position="1"/>
        <end position="25"/>
    </location>
</feature>
<accession>N1PZX2</accession>
<organism evidence="2 3">
    <name type="scientific">Dothistroma septosporum (strain NZE10 / CBS 128990)</name>
    <name type="common">Red band needle blight fungus</name>
    <name type="synonym">Mycosphaerella pini</name>
    <dbReference type="NCBI Taxonomy" id="675120"/>
    <lineage>
        <taxon>Eukaryota</taxon>
        <taxon>Fungi</taxon>
        <taxon>Dikarya</taxon>
        <taxon>Ascomycota</taxon>
        <taxon>Pezizomycotina</taxon>
        <taxon>Dothideomycetes</taxon>
        <taxon>Dothideomycetidae</taxon>
        <taxon>Mycosphaerellales</taxon>
        <taxon>Mycosphaerellaceae</taxon>
        <taxon>Dothistroma</taxon>
    </lineage>
</organism>